<reference evidence="2" key="1">
    <citation type="submission" date="2014-12" db="EMBL/GenBank/DDBJ databases">
        <title>Insight into the proteome of Arion vulgaris.</title>
        <authorList>
            <person name="Aradska J."/>
            <person name="Bulat T."/>
            <person name="Smidak R."/>
            <person name="Sarate P."/>
            <person name="Gangsoo J."/>
            <person name="Sialana F."/>
            <person name="Bilban M."/>
            <person name="Lubec G."/>
        </authorList>
    </citation>
    <scope>NUCLEOTIDE SEQUENCE</scope>
    <source>
        <tissue evidence="2">Skin</tissue>
    </source>
</reference>
<accession>A0A0B7B0U1</accession>
<feature type="non-terminal residue" evidence="2">
    <location>
        <position position="208"/>
    </location>
</feature>
<dbReference type="AlphaFoldDB" id="A0A0B7B0U1"/>
<gene>
    <name evidence="2" type="primary">ORF149967</name>
</gene>
<dbReference type="EMBL" id="HACG01038875">
    <property type="protein sequence ID" value="CEK85740.1"/>
    <property type="molecule type" value="Transcribed_RNA"/>
</dbReference>
<organism evidence="2">
    <name type="scientific">Arion vulgaris</name>
    <dbReference type="NCBI Taxonomy" id="1028688"/>
    <lineage>
        <taxon>Eukaryota</taxon>
        <taxon>Metazoa</taxon>
        <taxon>Spiralia</taxon>
        <taxon>Lophotrochozoa</taxon>
        <taxon>Mollusca</taxon>
        <taxon>Gastropoda</taxon>
        <taxon>Heterobranchia</taxon>
        <taxon>Euthyneura</taxon>
        <taxon>Panpulmonata</taxon>
        <taxon>Eupulmonata</taxon>
        <taxon>Stylommatophora</taxon>
        <taxon>Helicina</taxon>
        <taxon>Arionoidea</taxon>
        <taxon>Arionidae</taxon>
        <taxon>Arion</taxon>
    </lineage>
</organism>
<feature type="compositionally biased region" description="Polar residues" evidence="1">
    <location>
        <begin position="164"/>
        <end position="174"/>
    </location>
</feature>
<feature type="non-terminal residue" evidence="2">
    <location>
        <position position="1"/>
    </location>
</feature>
<evidence type="ECO:0000313" key="2">
    <source>
        <dbReference type="EMBL" id="CEK85740.1"/>
    </source>
</evidence>
<sequence>QNSIAYFINKVQCSDIGQYVCLAEEDNGDIKERKIDLTIYDRCPVQLCKGESTSRIISAALGETVTVSVCLVSFESVSWIRQRDSKRIVVTMSRDPTSKVLQYANITIFQIQESDYYVHKIGFRNIYDTLFYDLTLIYEDVRPVKTSPIPEQSTLEEKKVTIKGDQQLQTSTPMQQPQRQQQQHQQQQQEESTSSEKTNFLMITLPIV</sequence>
<evidence type="ECO:0000256" key="1">
    <source>
        <dbReference type="SAM" id="MobiDB-lite"/>
    </source>
</evidence>
<feature type="compositionally biased region" description="Low complexity" evidence="1">
    <location>
        <begin position="175"/>
        <end position="189"/>
    </location>
</feature>
<name>A0A0B7B0U1_9EUPU</name>
<proteinExistence type="predicted"/>
<protein>
    <submittedName>
        <fullName evidence="2">Uncharacterized protein</fullName>
    </submittedName>
</protein>
<feature type="region of interest" description="Disordered" evidence="1">
    <location>
        <begin position="164"/>
        <end position="196"/>
    </location>
</feature>